<accession>A0A542ZQV3</accession>
<dbReference type="InterPro" id="IPR003741">
    <property type="entry name" value="LUD_dom"/>
</dbReference>
<evidence type="ECO:0000313" key="3">
    <source>
        <dbReference type="Proteomes" id="UP000316196"/>
    </source>
</evidence>
<proteinExistence type="predicted"/>
<feature type="domain" description="LUD" evidence="1">
    <location>
        <begin position="109"/>
        <end position="213"/>
    </location>
</feature>
<dbReference type="Proteomes" id="UP000316196">
    <property type="component" value="Unassembled WGS sequence"/>
</dbReference>
<evidence type="ECO:0000259" key="1">
    <source>
        <dbReference type="Pfam" id="PF02589"/>
    </source>
</evidence>
<dbReference type="Pfam" id="PF02589">
    <property type="entry name" value="LUD_dom"/>
    <property type="match status" value="1"/>
</dbReference>
<reference evidence="2 3" key="1">
    <citation type="submission" date="2019-06" db="EMBL/GenBank/DDBJ databases">
        <title>Sequencing the genomes of 1000 actinobacteria strains.</title>
        <authorList>
            <person name="Klenk H.-P."/>
        </authorList>
    </citation>
    <scope>NUCLEOTIDE SEQUENCE [LARGE SCALE GENOMIC DNA]</scope>
    <source>
        <strain evidence="2 3">DSM 8251</strain>
    </source>
</reference>
<dbReference type="PANTHER" id="PTHR43682:SF1">
    <property type="entry name" value="LACTATE UTILIZATION PROTEIN C"/>
    <property type="match status" value="1"/>
</dbReference>
<dbReference type="AlphaFoldDB" id="A0A542ZQV3"/>
<protein>
    <submittedName>
        <fullName evidence="2">L-lactate dehydrogenase complex protein LldG</fullName>
    </submittedName>
</protein>
<dbReference type="SUPFAM" id="SSF100950">
    <property type="entry name" value="NagB/RpiA/CoA transferase-like"/>
    <property type="match status" value="1"/>
</dbReference>
<keyword evidence="3" id="KW-1185">Reference proteome</keyword>
<comment type="caution">
    <text evidence="2">The sequence shown here is derived from an EMBL/GenBank/DDBJ whole genome shotgun (WGS) entry which is preliminary data.</text>
</comment>
<name>A0A542ZQV3_9ACTN</name>
<dbReference type="InterPro" id="IPR024185">
    <property type="entry name" value="FTHF_cligase-like_sf"/>
</dbReference>
<evidence type="ECO:0000313" key="2">
    <source>
        <dbReference type="EMBL" id="TQL62629.1"/>
    </source>
</evidence>
<organism evidence="2 3">
    <name type="scientific">Propioniferax innocua</name>
    <dbReference type="NCBI Taxonomy" id="1753"/>
    <lineage>
        <taxon>Bacteria</taxon>
        <taxon>Bacillati</taxon>
        <taxon>Actinomycetota</taxon>
        <taxon>Actinomycetes</taxon>
        <taxon>Propionibacteriales</taxon>
        <taxon>Propionibacteriaceae</taxon>
        <taxon>Propioniferax</taxon>
    </lineage>
</organism>
<dbReference type="Gene3D" id="3.40.50.10420">
    <property type="entry name" value="NagB/RpiA/CoA transferase-like"/>
    <property type="match status" value="1"/>
</dbReference>
<sequence>MTAKEAILNKIRGALADVQEADPEVDIPITWTYGTALPTEDIIEDFVIKVEDYGATVVRVPQSDLPVEISEAIRRLGTERLVVPEGIPEAWTEPLTDIDLCSDEGPLSHAELNAIDSVISTCAVAMADSGTIALDHSTGQGRRALTLLPDRHLCVVRADQIVSDVPEGINALKPALRHGLPVTWLSGGSATSDIELSRVEGVHGPRTLYVIVVE</sequence>
<dbReference type="RefSeq" id="WP_142092447.1">
    <property type="nucleotide sequence ID" value="NZ_BAAAMD010000001.1"/>
</dbReference>
<dbReference type="PANTHER" id="PTHR43682">
    <property type="entry name" value="LACTATE UTILIZATION PROTEIN C"/>
    <property type="match status" value="1"/>
</dbReference>
<dbReference type="EMBL" id="VFOR01000001">
    <property type="protein sequence ID" value="TQL62629.1"/>
    <property type="molecule type" value="Genomic_DNA"/>
</dbReference>
<dbReference type="OrthoDB" id="9794187at2"/>
<gene>
    <name evidence="2" type="ORF">FB460_0413</name>
</gene>
<dbReference type="InterPro" id="IPR037171">
    <property type="entry name" value="NagB/RpiA_transferase-like"/>
</dbReference>